<evidence type="ECO:0000313" key="9">
    <source>
        <dbReference type="EMBL" id="KAK8503906.1"/>
    </source>
</evidence>
<evidence type="ECO:0000256" key="5">
    <source>
        <dbReference type="ARBA" id="ARBA00022989"/>
    </source>
</evidence>
<accession>A0ABR2BAH1</accession>
<evidence type="ECO:0000256" key="4">
    <source>
        <dbReference type="ARBA" id="ARBA00022692"/>
    </source>
</evidence>
<feature type="transmembrane region" description="Helical" evidence="7">
    <location>
        <begin position="362"/>
        <end position="379"/>
    </location>
</feature>
<dbReference type="EMBL" id="JBBPBM010000147">
    <property type="protein sequence ID" value="KAK8503906.1"/>
    <property type="molecule type" value="Genomic_DNA"/>
</dbReference>
<dbReference type="Pfam" id="PF03600">
    <property type="entry name" value="CitMHS"/>
    <property type="match status" value="1"/>
</dbReference>
<comment type="caution">
    <text evidence="9">The sequence shown here is derived from an EMBL/GenBank/DDBJ whole genome shotgun (WGS) entry which is preliminary data.</text>
</comment>
<proteinExistence type="predicted"/>
<evidence type="ECO:0000259" key="8">
    <source>
        <dbReference type="Pfam" id="PF03600"/>
    </source>
</evidence>
<feature type="transmembrane region" description="Helical" evidence="7">
    <location>
        <begin position="37"/>
        <end position="53"/>
    </location>
</feature>
<organism evidence="9 10">
    <name type="scientific">Hibiscus sabdariffa</name>
    <name type="common">roselle</name>
    <dbReference type="NCBI Taxonomy" id="183260"/>
    <lineage>
        <taxon>Eukaryota</taxon>
        <taxon>Viridiplantae</taxon>
        <taxon>Streptophyta</taxon>
        <taxon>Embryophyta</taxon>
        <taxon>Tracheophyta</taxon>
        <taxon>Spermatophyta</taxon>
        <taxon>Magnoliopsida</taxon>
        <taxon>eudicotyledons</taxon>
        <taxon>Gunneridae</taxon>
        <taxon>Pentapetalae</taxon>
        <taxon>rosids</taxon>
        <taxon>malvids</taxon>
        <taxon>Malvales</taxon>
        <taxon>Malvaceae</taxon>
        <taxon>Malvoideae</taxon>
        <taxon>Hibiscus</taxon>
    </lineage>
</organism>
<gene>
    <name evidence="9" type="ORF">V6N12_019076</name>
</gene>
<dbReference type="Proteomes" id="UP001472677">
    <property type="component" value="Unassembled WGS sequence"/>
</dbReference>
<keyword evidence="4 7" id="KW-0812">Transmembrane</keyword>
<keyword evidence="3" id="KW-1003">Cell membrane</keyword>
<dbReference type="PANTHER" id="PTHR43302:SF15">
    <property type="entry name" value="SILICON EFFLUX TRANSPORTER LSI2"/>
    <property type="match status" value="1"/>
</dbReference>
<evidence type="ECO:0000256" key="6">
    <source>
        <dbReference type="ARBA" id="ARBA00023136"/>
    </source>
</evidence>
<keyword evidence="2" id="KW-0813">Transport</keyword>
<evidence type="ECO:0000256" key="3">
    <source>
        <dbReference type="ARBA" id="ARBA00022475"/>
    </source>
</evidence>
<feature type="transmembrane region" description="Helical" evidence="7">
    <location>
        <begin position="399"/>
        <end position="417"/>
    </location>
</feature>
<protein>
    <recommendedName>
        <fullName evidence="8">Citrate transporter-like domain-containing protein</fullName>
    </recommendedName>
</protein>
<comment type="subcellular location">
    <subcellularLocation>
        <location evidence="1">Cell membrane</location>
        <topology evidence="1">Multi-pass membrane protein</topology>
    </subcellularLocation>
</comment>
<sequence length="422" mass="45966">MGMAGSYKVVLGSIAFAVFWILAVFPCCPISAGWKDSRVLAWAVLMVLFRVITPDEAYAAIDLPILGLLFGTMVVSAYLERADMFKYLGKLLSWKSKGAKDLLCRICLISAISSALFTNDTSCVILTEFVLKIARQHNLPPHPFLLALASSANIGSSATPIGNPQNLVIAIQNEEEGISEVVAEDDVSSHRFMPATMSHLPSLNCEEFMDPLSSPSNINGSSTHADTLRNKVNSVDEHENPKSSRWLDWFSKEFECIKRGCQRDPNDGSISSAKFRTKRVKKGKMEEQVVETVCLFSHYRVAGCSACGFNMSWTAITAALALVVLDFKDATPCLEKWKASTKPESQAPLWDFMEPYAKIDHVSGIAVLAIVILVLSNFASNVPTASAAAISASEEKKAWLILAWVSTVAGNLSLFGISGELD</sequence>
<name>A0ABR2BAH1_9ROSI</name>
<evidence type="ECO:0000256" key="1">
    <source>
        <dbReference type="ARBA" id="ARBA00004651"/>
    </source>
</evidence>
<feature type="domain" description="Citrate transporter-like" evidence="8">
    <location>
        <begin position="39"/>
        <end position="177"/>
    </location>
</feature>
<evidence type="ECO:0000313" key="10">
    <source>
        <dbReference type="Proteomes" id="UP001472677"/>
    </source>
</evidence>
<keyword evidence="6 7" id="KW-0472">Membrane</keyword>
<feature type="transmembrane region" description="Helical" evidence="7">
    <location>
        <begin position="59"/>
        <end position="79"/>
    </location>
</feature>
<keyword evidence="5 7" id="KW-1133">Transmembrane helix</keyword>
<evidence type="ECO:0000256" key="7">
    <source>
        <dbReference type="SAM" id="Phobius"/>
    </source>
</evidence>
<evidence type="ECO:0000256" key="2">
    <source>
        <dbReference type="ARBA" id="ARBA00022448"/>
    </source>
</evidence>
<feature type="transmembrane region" description="Helical" evidence="7">
    <location>
        <begin position="6"/>
        <end position="25"/>
    </location>
</feature>
<dbReference type="PANTHER" id="PTHR43302">
    <property type="entry name" value="TRANSPORTER ARSB-RELATED"/>
    <property type="match status" value="1"/>
</dbReference>
<reference evidence="9 10" key="1">
    <citation type="journal article" date="2024" name="G3 (Bethesda)">
        <title>Genome assembly of Hibiscus sabdariffa L. provides insights into metabolisms of medicinal natural products.</title>
        <authorList>
            <person name="Kim T."/>
        </authorList>
    </citation>
    <scope>NUCLEOTIDE SEQUENCE [LARGE SCALE GENOMIC DNA]</scope>
    <source>
        <strain evidence="9">TK-2024</strain>
        <tissue evidence="9">Old leaves</tissue>
    </source>
</reference>
<keyword evidence="10" id="KW-1185">Reference proteome</keyword>
<dbReference type="InterPro" id="IPR004680">
    <property type="entry name" value="Cit_transptr-like_dom"/>
</dbReference>